<name>A0A0C5RPZ0_9BACT</name>
<evidence type="ECO:0000313" key="7">
    <source>
        <dbReference type="Proteomes" id="UP000032261"/>
    </source>
</evidence>
<dbReference type="PANTHER" id="PTHR43140">
    <property type="entry name" value="TYPE-1 RESTRICTION ENZYME ECOKI SPECIFICITY PROTEIN"/>
    <property type="match status" value="1"/>
</dbReference>
<evidence type="ECO:0000259" key="5">
    <source>
        <dbReference type="Pfam" id="PF01420"/>
    </source>
</evidence>
<evidence type="ECO:0000313" key="6">
    <source>
        <dbReference type="EMBL" id="AJQ45439.1"/>
    </source>
</evidence>
<keyword evidence="2" id="KW-0680">Restriction system</keyword>
<dbReference type="EMBL" id="CP009770">
    <property type="protein sequence ID" value="AJQ45439.1"/>
    <property type="molecule type" value="Genomic_DNA"/>
</dbReference>
<dbReference type="GO" id="GO:0009307">
    <property type="term" value="P:DNA restriction-modification system"/>
    <property type="evidence" value="ECO:0007669"/>
    <property type="project" value="UniProtKB-KW"/>
</dbReference>
<dbReference type="GO" id="GO:0003677">
    <property type="term" value="F:DNA binding"/>
    <property type="evidence" value="ECO:0007669"/>
    <property type="project" value="UniProtKB-KW"/>
</dbReference>
<evidence type="ECO:0000256" key="3">
    <source>
        <dbReference type="ARBA" id="ARBA00023125"/>
    </source>
</evidence>
<dbReference type="RefSeq" id="WP_208894845.1">
    <property type="nucleotide sequence ID" value="NZ_CP009770.1"/>
</dbReference>
<dbReference type="STRING" id="42094.JM47_02535"/>
<dbReference type="PATRIC" id="fig|42094.4.peg.501"/>
<reference evidence="6 7" key="1">
    <citation type="journal article" date="2015" name="Genome Announc.">
        <title>Genome Sequence of Ureaplasma diversum Strain ATCC 49782.</title>
        <authorList>
            <person name="Marques L.M."/>
            <person name="Guimaraes A.M."/>
            <person name="Martins H.B."/>
            <person name="Rezende I.S."/>
            <person name="Barbosa M.S."/>
            <person name="Campos G.B."/>
            <person name="do Nascimento N.C."/>
            <person name="Dos Santos A.P."/>
            <person name="Amorim A.T."/>
            <person name="Santos V.M."/>
            <person name="Messick J.B."/>
            <person name="Timenetsky J."/>
        </authorList>
    </citation>
    <scope>NUCLEOTIDE SEQUENCE [LARGE SCALE GENOMIC DNA]</scope>
    <source>
        <strain evidence="6 7">ATCC 49782</strain>
    </source>
</reference>
<dbReference type="CDD" id="cd17268">
    <property type="entry name" value="RMtype1_S_Ara36733I_TRD1-CR1_like"/>
    <property type="match status" value="1"/>
</dbReference>
<gene>
    <name evidence="6" type="ORF">JM47_02535</name>
</gene>
<protein>
    <recommendedName>
        <fullName evidence="5">Type I restriction modification DNA specificity domain-containing protein</fullName>
    </recommendedName>
</protein>
<feature type="domain" description="Type I restriction modification DNA specificity" evidence="5">
    <location>
        <begin position="11"/>
        <end position="183"/>
    </location>
</feature>
<dbReference type="KEGG" id="ude:JM47_02535"/>
<feature type="domain" description="Type I restriction modification DNA specificity" evidence="5">
    <location>
        <begin position="221"/>
        <end position="396"/>
    </location>
</feature>
<accession>A0A0C5RPZ0</accession>
<dbReference type="InterPro" id="IPR000055">
    <property type="entry name" value="Restrct_endonuc_typeI_TRD"/>
</dbReference>
<dbReference type="PANTHER" id="PTHR43140:SF1">
    <property type="entry name" value="TYPE I RESTRICTION ENZYME ECOKI SPECIFICITY SUBUNIT"/>
    <property type="match status" value="1"/>
</dbReference>
<dbReference type="AlphaFoldDB" id="A0A0C5RPZ0"/>
<comment type="subunit">
    <text evidence="4">The methyltransferase is composed of M and S polypeptides.</text>
</comment>
<dbReference type="REBASE" id="106638">
    <property type="entry name" value="S.Udi49782ORF2535P"/>
</dbReference>
<dbReference type="Gene3D" id="3.90.220.20">
    <property type="entry name" value="DNA methylase specificity domains"/>
    <property type="match status" value="2"/>
</dbReference>
<dbReference type="InterPro" id="IPR051212">
    <property type="entry name" value="Type-I_RE_S_subunit"/>
</dbReference>
<evidence type="ECO:0000256" key="2">
    <source>
        <dbReference type="ARBA" id="ARBA00022747"/>
    </source>
</evidence>
<dbReference type="Pfam" id="PF01420">
    <property type="entry name" value="Methylase_S"/>
    <property type="match status" value="2"/>
</dbReference>
<dbReference type="Proteomes" id="UP000032261">
    <property type="component" value="Chromosome"/>
</dbReference>
<evidence type="ECO:0000256" key="4">
    <source>
        <dbReference type="ARBA" id="ARBA00038652"/>
    </source>
</evidence>
<sequence length="417" mass="48364">MENILELIKNEKVEWKRLGEVCEFKNGYAFNAKLFKESGSPIIRITNISKGKINFSNTKFFDLNDYPNLDDYKIYPDDIVVALSGATTGKIGLNYTDQIGYLNQRVGKFIPDKSILNNRFLFHFLFSNESYLFSLAKGTAGLPNLYKKDIDNILIPIPSLEVQEKVAEILDKFTEYITELQSELLLRNKQYNYYRDMLLSEEFLKNNNLGANNIHNYETKRTTLGEIGKFIRGNGLLKKDLALEGKPVIHYGQIYTKYGFETYKTFSFTSEEVFDKLKKAKKNDILIATTSENIKDVCKSVVWLGEEDIGFSGDMYCYRTSQNSKYIAYFLQSKHFQMQKERKVSGVKMIRLNSSEMEKFTITLPPLSIQDKIVEILDKLQASVEQTSGLIPKEIELRQKQYEYYRELLLSFDQTKN</sequence>
<comment type="similarity">
    <text evidence="1">Belongs to the type-I restriction system S methylase family.</text>
</comment>
<keyword evidence="3" id="KW-0238">DNA-binding</keyword>
<dbReference type="SUPFAM" id="SSF116734">
    <property type="entry name" value="DNA methylase specificity domain"/>
    <property type="match status" value="2"/>
</dbReference>
<dbReference type="InterPro" id="IPR044946">
    <property type="entry name" value="Restrct_endonuc_typeI_TRD_sf"/>
</dbReference>
<evidence type="ECO:0000256" key="1">
    <source>
        <dbReference type="ARBA" id="ARBA00010923"/>
    </source>
</evidence>
<dbReference type="HOGENOM" id="CLU_021095_6_0_14"/>
<dbReference type="CDD" id="cd17519">
    <property type="entry name" value="RMtype1_S_HpyCR35ORFAP-TRD1-CR1_like"/>
    <property type="match status" value="1"/>
</dbReference>
<proteinExistence type="inferred from homology"/>
<organism evidence="6 7">
    <name type="scientific">Ureaplasma diversum</name>
    <dbReference type="NCBI Taxonomy" id="42094"/>
    <lineage>
        <taxon>Bacteria</taxon>
        <taxon>Bacillati</taxon>
        <taxon>Mycoplasmatota</taxon>
        <taxon>Mycoplasmoidales</taxon>
        <taxon>Mycoplasmoidaceae</taxon>
        <taxon>Ureaplasma</taxon>
    </lineage>
</organism>